<keyword evidence="4" id="KW-1185">Reference proteome</keyword>
<dbReference type="Pfam" id="PF11716">
    <property type="entry name" value="MDMPI_N"/>
    <property type="match status" value="1"/>
</dbReference>
<proteinExistence type="predicted"/>
<protein>
    <submittedName>
        <fullName evidence="3">TIGR03086 family metal-binding protein</fullName>
    </submittedName>
</protein>
<feature type="region of interest" description="Disordered" evidence="1">
    <location>
        <begin position="154"/>
        <end position="195"/>
    </location>
</feature>
<feature type="compositionally biased region" description="Basic and acidic residues" evidence="1">
    <location>
        <begin position="180"/>
        <end position="189"/>
    </location>
</feature>
<accession>A0ABW4XGM4</accession>
<reference evidence="4" key="1">
    <citation type="journal article" date="2019" name="Int. J. Syst. Evol. Microbiol.">
        <title>The Global Catalogue of Microorganisms (GCM) 10K type strain sequencing project: providing services to taxonomists for standard genome sequencing and annotation.</title>
        <authorList>
            <consortium name="The Broad Institute Genomics Platform"/>
            <consortium name="The Broad Institute Genome Sequencing Center for Infectious Disease"/>
            <person name="Wu L."/>
            <person name="Ma J."/>
        </authorList>
    </citation>
    <scope>NUCLEOTIDE SEQUENCE [LARGE SCALE GENOMIC DNA]</scope>
    <source>
        <strain evidence="4">JCM 3338</strain>
    </source>
</reference>
<dbReference type="Gene3D" id="1.20.120.450">
    <property type="entry name" value="dinb family like domain"/>
    <property type="match status" value="1"/>
</dbReference>
<evidence type="ECO:0000313" key="4">
    <source>
        <dbReference type="Proteomes" id="UP001597402"/>
    </source>
</evidence>
<dbReference type="SUPFAM" id="SSF109854">
    <property type="entry name" value="DinB/YfiT-like putative metalloenzymes"/>
    <property type="match status" value="1"/>
</dbReference>
<dbReference type="InterPro" id="IPR017520">
    <property type="entry name" value="CHP03086"/>
</dbReference>
<dbReference type="Proteomes" id="UP001597402">
    <property type="component" value="Unassembled WGS sequence"/>
</dbReference>
<gene>
    <name evidence="3" type="ORF">ACFSHS_20665</name>
</gene>
<evidence type="ECO:0000256" key="1">
    <source>
        <dbReference type="SAM" id="MobiDB-lite"/>
    </source>
</evidence>
<dbReference type="InterPro" id="IPR034660">
    <property type="entry name" value="DinB/YfiT-like"/>
</dbReference>
<feature type="domain" description="Mycothiol-dependent maleylpyruvate isomerase metal-binding" evidence="2">
    <location>
        <begin position="12"/>
        <end position="129"/>
    </location>
</feature>
<dbReference type="NCBIfam" id="TIGR03083">
    <property type="entry name" value="maleylpyruvate isomerase family mycothiol-dependent enzyme"/>
    <property type="match status" value="1"/>
</dbReference>
<comment type="caution">
    <text evidence="3">The sequence shown here is derived from an EMBL/GenBank/DDBJ whole genome shotgun (WGS) entry which is preliminary data.</text>
</comment>
<dbReference type="InterPro" id="IPR017517">
    <property type="entry name" value="Maleyloyr_isom"/>
</dbReference>
<name>A0ABW4XGM4_9ACTN</name>
<evidence type="ECO:0000259" key="2">
    <source>
        <dbReference type="Pfam" id="PF11716"/>
    </source>
</evidence>
<dbReference type="InterPro" id="IPR024344">
    <property type="entry name" value="MDMPI_metal-binding"/>
</dbReference>
<evidence type="ECO:0000313" key="3">
    <source>
        <dbReference type="EMBL" id="MFD2093986.1"/>
    </source>
</evidence>
<dbReference type="NCBIfam" id="TIGR03086">
    <property type="entry name" value="TIGR03086 family metal-binding protein"/>
    <property type="match status" value="1"/>
</dbReference>
<dbReference type="RefSeq" id="WP_376880280.1">
    <property type="nucleotide sequence ID" value="NZ_JBHUHP010000030.1"/>
</dbReference>
<dbReference type="EMBL" id="JBHUHP010000030">
    <property type="protein sequence ID" value="MFD2093986.1"/>
    <property type="molecule type" value="Genomic_DNA"/>
</dbReference>
<sequence length="195" mass="20321">MQTTTLDLGPPTAEVSRVVAGVRDDQLTGPTPCEGMPVAALLDHLVGLTVAFRLAAEKADLPGGPSADASHLAPDWRTRLPAQLAALAAAWREPSAWVGTAEVAGVRMPAPAMAAVAVDEVLVHGWDLAAATGQDYRPDPASVQACLEMVGDRGDATDEPAGLFGPVVPVPEDAPPFERLLGRTGRDPRWSPPSR</sequence>
<organism evidence="3 4">
    <name type="scientific">Blastococcus deserti</name>
    <dbReference type="NCBI Taxonomy" id="2259033"/>
    <lineage>
        <taxon>Bacteria</taxon>
        <taxon>Bacillati</taxon>
        <taxon>Actinomycetota</taxon>
        <taxon>Actinomycetes</taxon>
        <taxon>Geodermatophilales</taxon>
        <taxon>Geodermatophilaceae</taxon>
        <taxon>Blastococcus</taxon>
    </lineage>
</organism>